<evidence type="ECO:0000313" key="2">
    <source>
        <dbReference type="EMBL" id="GMH08702.1"/>
    </source>
</evidence>
<accession>A0AAD3SDM3</accession>
<evidence type="ECO:0000256" key="1">
    <source>
        <dbReference type="SAM" id="MobiDB-lite"/>
    </source>
</evidence>
<protein>
    <submittedName>
        <fullName evidence="2">Uncharacterized protein</fullName>
    </submittedName>
</protein>
<sequence length="744" mass="84007">MDFFDSDAQSLWSHIKFREEELLRKRLSLMGFSESSSSGEKLLESDDAINQSLLPESVLREDDVIYDTVKRHVERGFRACKREAGLPVNWEDMEVFDQCDISRTILALLDDLTNNGLYLLAKLITGGSVLIETTRWEMKKSVKAHLPNISGNQKCGAVEVEILHQLSQLLNDPKNFRLNNATVLNPTMQSHHAAVLNVLDGLIELPSETLHAMHRKLRGIQGCVPRLKASKSGWKKKSLVKRVSISCLNMLSKLGKWDELQEPLIKAMAIAGLSSKLTTGDQNLSPANFRLFTPQVEALQNEILKALWSLDKVETTTLQNLKLILDPETEVHDKGLKTAIKKMLTEFLFECSDMDVIPDSLLDALALINQNSHSKPHVVFSKELIEEEVECIFSVSSQMKQILWDYLPAYEFDQDFADAYMEKVEESDDEDFFDDDEQLSDMHGMQIYFKDVTEEEGSSGDLFQADFNSQASLNSENGSPLHLTPPESLNSEPAGKLESQHDTSMDPDDLASTTTFRVTRTNGCRAPQHPENNAGMDSVKQPDVCNSDLLCGKTKIMSDIQNASRNRYTAVQQVCDETSLVAYQLIGLVLEEFTWMEDLDLNTDDEIYLRGDDSTPQNSKGMGMKENQRSSNKDVGDSIIVRAVQDLIPSFCNSELEKVRKMMGSQSQRLLPNPNESCSSDSLLLNYLWWFSFSVRSMLWNCRNNLCGEILWVELGKIGRPDDLDEMEGKLTFSLFLLESNFQN</sequence>
<comment type="caution">
    <text evidence="2">The sequence shown here is derived from an EMBL/GenBank/DDBJ whole genome shotgun (WGS) entry which is preliminary data.</text>
</comment>
<feature type="region of interest" description="Disordered" evidence="1">
    <location>
        <begin position="471"/>
        <end position="510"/>
    </location>
</feature>
<dbReference type="PANTHER" id="PTHR36071:SF1">
    <property type="entry name" value="DNA DOUBLE-STRAND BREAK REPAIR PROTEIN"/>
    <property type="match status" value="1"/>
</dbReference>
<dbReference type="AlphaFoldDB" id="A0AAD3SDM3"/>
<gene>
    <name evidence="2" type="ORF">Nepgr_010542</name>
</gene>
<keyword evidence="3" id="KW-1185">Reference proteome</keyword>
<dbReference type="EMBL" id="BSYO01000008">
    <property type="protein sequence ID" value="GMH08702.1"/>
    <property type="molecule type" value="Genomic_DNA"/>
</dbReference>
<dbReference type="PANTHER" id="PTHR36071">
    <property type="entry name" value="DNA DOUBLE-STRAND BREAK REPAIR PROTEIN"/>
    <property type="match status" value="1"/>
</dbReference>
<organism evidence="2 3">
    <name type="scientific">Nepenthes gracilis</name>
    <name type="common">Slender pitcher plant</name>
    <dbReference type="NCBI Taxonomy" id="150966"/>
    <lineage>
        <taxon>Eukaryota</taxon>
        <taxon>Viridiplantae</taxon>
        <taxon>Streptophyta</taxon>
        <taxon>Embryophyta</taxon>
        <taxon>Tracheophyta</taxon>
        <taxon>Spermatophyta</taxon>
        <taxon>Magnoliopsida</taxon>
        <taxon>eudicotyledons</taxon>
        <taxon>Gunneridae</taxon>
        <taxon>Pentapetalae</taxon>
        <taxon>Caryophyllales</taxon>
        <taxon>Nepenthaceae</taxon>
        <taxon>Nepenthes</taxon>
    </lineage>
</organism>
<dbReference type="Proteomes" id="UP001279734">
    <property type="component" value="Unassembled WGS sequence"/>
</dbReference>
<reference evidence="2" key="1">
    <citation type="submission" date="2023-05" db="EMBL/GenBank/DDBJ databases">
        <title>Nepenthes gracilis genome sequencing.</title>
        <authorList>
            <person name="Fukushima K."/>
        </authorList>
    </citation>
    <scope>NUCLEOTIDE SEQUENCE</scope>
    <source>
        <strain evidence="2">SING2019-196</strain>
    </source>
</reference>
<proteinExistence type="predicted"/>
<name>A0AAD3SDM3_NEPGR</name>
<evidence type="ECO:0000313" key="3">
    <source>
        <dbReference type="Proteomes" id="UP001279734"/>
    </source>
</evidence>
<feature type="region of interest" description="Disordered" evidence="1">
    <location>
        <begin position="610"/>
        <end position="633"/>
    </location>
</feature>